<dbReference type="Pfam" id="PF06912">
    <property type="entry name" value="DUF1275"/>
    <property type="match status" value="1"/>
</dbReference>
<proteinExistence type="predicted"/>
<accession>A0A4R6YRW7</accession>
<keyword evidence="3" id="KW-1185">Reference proteome</keyword>
<comment type="caution">
    <text evidence="2">The sequence shown here is derived from an EMBL/GenBank/DDBJ whole genome shotgun (WGS) entry which is preliminary data.</text>
</comment>
<keyword evidence="1" id="KW-0812">Transmembrane</keyword>
<feature type="transmembrane region" description="Helical" evidence="1">
    <location>
        <begin position="59"/>
        <end position="78"/>
    </location>
</feature>
<sequence>MIASLPRWVGLGAFALALVAGMVNAVGFLAFGHQAITHLTGTTTLLGVALAGRESAVAIELLLFLTSFFVGATASGALLRDSTLRLGRRYGVALMLESLLLLLSIPLLRQHSTAGICLASAACGLQNAMASTYSGHVLRTTHLSGIVTDLGIMLGQRLRGLATDARRRNLYLLICLGYLAGAVAGGGGFPYLGENLLLVPALLTGASGLAYAVYQQRRLK</sequence>
<dbReference type="RefSeq" id="WP_133820083.1">
    <property type="nucleotide sequence ID" value="NZ_SNZH01000012.1"/>
</dbReference>
<dbReference type="AlphaFoldDB" id="A0A4R6YRW7"/>
<reference evidence="2 3" key="1">
    <citation type="submission" date="2019-03" db="EMBL/GenBank/DDBJ databases">
        <title>Genomic Encyclopedia of Type Strains, Phase IV (KMG-IV): sequencing the most valuable type-strain genomes for metagenomic binning, comparative biology and taxonomic classification.</title>
        <authorList>
            <person name="Goeker M."/>
        </authorList>
    </citation>
    <scope>NUCLEOTIDE SEQUENCE [LARGE SCALE GENOMIC DNA]</scope>
    <source>
        <strain evidence="2 3">DSM 21667</strain>
    </source>
</reference>
<keyword evidence="1" id="KW-1133">Transmembrane helix</keyword>
<evidence type="ECO:0000313" key="2">
    <source>
        <dbReference type="EMBL" id="TDR40708.1"/>
    </source>
</evidence>
<evidence type="ECO:0000313" key="3">
    <source>
        <dbReference type="Proteomes" id="UP000295293"/>
    </source>
</evidence>
<feature type="transmembrane region" description="Helical" evidence="1">
    <location>
        <begin position="197"/>
        <end position="214"/>
    </location>
</feature>
<dbReference type="Proteomes" id="UP000295293">
    <property type="component" value="Unassembled WGS sequence"/>
</dbReference>
<protein>
    <submittedName>
        <fullName evidence="2">Uncharacterized membrane protein YoaK (UPF0700 family)</fullName>
    </submittedName>
</protein>
<name>A0A4R6YRW7_9GAMM</name>
<dbReference type="InterPro" id="IPR010699">
    <property type="entry name" value="DUF1275"/>
</dbReference>
<evidence type="ECO:0000256" key="1">
    <source>
        <dbReference type="SAM" id="Phobius"/>
    </source>
</evidence>
<organism evidence="2 3">
    <name type="scientific">Tahibacter aquaticus</name>
    <dbReference type="NCBI Taxonomy" id="520092"/>
    <lineage>
        <taxon>Bacteria</taxon>
        <taxon>Pseudomonadati</taxon>
        <taxon>Pseudomonadota</taxon>
        <taxon>Gammaproteobacteria</taxon>
        <taxon>Lysobacterales</taxon>
        <taxon>Rhodanobacteraceae</taxon>
        <taxon>Tahibacter</taxon>
    </lineage>
</organism>
<dbReference type="EMBL" id="SNZH01000012">
    <property type="protein sequence ID" value="TDR40708.1"/>
    <property type="molecule type" value="Genomic_DNA"/>
</dbReference>
<dbReference type="PANTHER" id="PTHR37314:SF4">
    <property type="entry name" value="UPF0700 TRANSMEMBRANE PROTEIN YOAK"/>
    <property type="match status" value="1"/>
</dbReference>
<dbReference type="PANTHER" id="PTHR37314">
    <property type="entry name" value="SLR0142 PROTEIN"/>
    <property type="match status" value="1"/>
</dbReference>
<feature type="transmembrane region" description="Helical" evidence="1">
    <location>
        <begin position="170"/>
        <end position="191"/>
    </location>
</feature>
<dbReference type="OrthoDB" id="270162at2"/>
<keyword evidence="1" id="KW-0472">Membrane</keyword>
<gene>
    <name evidence="2" type="ORF">DFR29_11222</name>
</gene>